<dbReference type="EMBL" id="SEYY01022800">
    <property type="protein sequence ID" value="KAB7495280.1"/>
    <property type="molecule type" value="Genomic_DNA"/>
</dbReference>
<dbReference type="GO" id="GO:0005886">
    <property type="term" value="C:plasma membrane"/>
    <property type="evidence" value="ECO:0007669"/>
    <property type="project" value="TreeGrafter"/>
</dbReference>
<feature type="chain" id="PRO_5024426018" evidence="7">
    <location>
        <begin position="22"/>
        <end position="573"/>
    </location>
</feature>
<gene>
    <name evidence="8" type="ORF">Anas_03890</name>
</gene>
<feature type="transmembrane region" description="Helical" evidence="6">
    <location>
        <begin position="504"/>
        <end position="524"/>
    </location>
</feature>
<sequence>MNSAYILIFLSKFLIISSTQTDDLKSLWRTNEWGSPPENPSDYISILFQKLSDSPEGISTLSLENFVNCTSGISSCSSHDNEAYKLLTNCSANNGLSPQECHILNSCSTGKDLVSILPYFNDTQKFITKEEFSLLLPLVVHQMQTHVCEGIDINSDSQKTHKKPTTLEVWGYGILFVTLISGCSLAGVSVLPLMARDFYQKLLTVLIGLAVGSLAASAVFHLIPQAYGLIQEGDHSYLYFSLALLGGIWAFFMIERILKIVFIAQKDLNLLWIYRPRFVIDLKSIFSVTIPVLRYIRSGKFTNSMSAQAIVPKADHINKEVGNCECGSSFGGSVGCDVDSKYNLNNGSMEGVHENSVDGEQGSCLPNSKNVKLIFKSQEQAIKASFGHEQKPEKSYHVQEVEFQQGKDSVIATVAWMIICGDGFHNFIDGVSIGAAFQESILTGISISLAVLCEELPHELGDFAVLINSGMTMKQALFYNFLSATTCYIGMGVGIAIGEFTQDSTYIFALAAGMFLYISLVDMLPEMNETATKAAECSVRDSIQVLILQNLGMFLGVFILFVLAYFQDRISLG</sequence>
<dbReference type="GO" id="GO:0140410">
    <property type="term" value="F:monoatomic cation:bicarbonate symporter activity"/>
    <property type="evidence" value="ECO:0007669"/>
    <property type="project" value="TreeGrafter"/>
</dbReference>
<feature type="transmembrane region" description="Helical" evidence="6">
    <location>
        <begin position="236"/>
        <end position="254"/>
    </location>
</feature>
<feature type="transmembrane region" description="Helical" evidence="6">
    <location>
        <begin position="169"/>
        <end position="195"/>
    </location>
</feature>
<dbReference type="OrthoDB" id="200954at2759"/>
<keyword evidence="4 6" id="KW-1133">Transmembrane helix</keyword>
<keyword evidence="7" id="KW-0732">Signal</keyword>
<feature type="transmembrane region" description="Helical" evidence="6">
    <location>
        <begin position="477"/>
        <end position="498"/>
    </location>
</feature>
<reference evidence="8 9" key="1">
    <citation type="journal article" date="2019" name="PLoS Biol.">
        <title>Sex chromosomes control vertical transmission of feminizing Wolbachia symbionts in an isopod.</title>
        <authorList>
            <person name="Becking T."/>
            <person name="Chebbi M.A."/>
            <person name="Giraud I."/>
            <person name="Moumen B."/>
            <person name="Laverre T."/>
            <person name="Caubet Y."/>
            <person name="Peccoud J."/>
            <person name="Gilbert C."/>
            <person name="Cordaux R."/>
        </authorList>
    </citation>
    <scope>NUCLEOTIDE SEQUENCE [LARGE SCALE GENOMIC DNA]</scope>
    <source>
        <strain evidence="8">ANa2</strain>
        <tissue evidence="8">Whole body excluding digestive tract and cuticle</tissue>
    </source>
</reference>
<evidence type="ECO:0000256" key="5">
    <source>
        <dbReference type="ARBA" id="ARBA00023136"/>
    </source>
</evidence>
<evidence type="ECO:0000256" key="1">
    <source>
        <dbReference type="ARBA" id="ARBA00004141"/>
    </source>
</evidence>
<proteinExistence type="inferred from homology"/>
<comment type="subcellular location">
    <subcellularLocation>
        <location evidence="1">Membrane</location>
        <topology evidence="1">Multi-pass membrane protein</topology>
    </subcellularLocation>
</comment>
<keyword evidence="5 6" id="KW-0472">Membrane</keyword>
<dbReference type="PANTHER" id="PTHR12191:SF37">
    <property type="entry name" value="ZINC TRANSPORTER FOI"/>
    <property type="match status" value="1"/>
</dbReference>
<name>A0A5N5SNK8_9CRUS</name>
<dbReference type="GO" id="GO:0005385">
    <property type="term" value="F:zinc ion transmembrane transporter activity"/>
    <property type="evidence" value="ECO:0007669"/>
    <property type="project" value="TreeGrafter"/>
</dbReference>
<comment type="caution">
    <text evidence="8">The sequence shown here is derived from an EMBL/GenBank/DDBJ whole genome shotgun (WGS) entry which is preliminary data.</text>
</comment>
<dbReference type="AlphaFoldDB" id="A0A5N5SNK8"/>
<feature type="transmembrane region" description="Helical" evidence="6">
    <location>
        <begin position="545"/>
        <end position="566"/>
    </location>
</feature>
<protein>
    <submittedName>
        <fullName evidence="8">Zinc transporter ZIP14</fullName>
    </submittedName>
</protein>
<comment type="similarity">
    <text evidence="2">Belongs to the ZIP transporter (TC 2.A.5) family.</text>
</comment>
<feature type="signal peptide" evidence="7">
    <location>
        <begin position="1"/>
        <end position="21"/>
    </location>
</feature>
<dbReference type="Proteomes" id="UP000326759">
    <property type="component" value="Unassembled WGS sequence"/>
</dbReference>
<feature type="transmembrane region" description="Helical" evidence="6">
    <location>
        <begin position="202"/>
        <end position="224"/>
    </location>
</feature>
<evidence type="ECO:0000313" key="9">
    <source>
        <dbReference type="Proteomes" id="UP000326759"/>
    </source>
</evidence>
<accession>A0A5N5SNK8</accession>
<dbReference type="InterPro" id="IPR003689">
    <property type="entry name" value="ZIP"/>
</dbReference>
<dbReference type="Pfam" id="PF02535">
    <property type="entry name" value="Zip"/>
    <property type="match status" value="1"/>
</dbReference>
<evidence type="ECO:0000256" key="2">
    <source>
        <dbReference type="ARBA" id="ARBA00006939"/>
    </source>
</evidence>
<evidence type="ECO:0000256" key="3">
    <source>
        <dbReference type="ARBA" id="ARBA00022692"/>
    </source>
</evidence>
<dbReference type="InterPro" id="IPR050799">
    <property type="entry name" value="ZIP_Transporter"/>
</dbReference>
<evidence type="ECO:0000256" key="7">
    <source>
        <dbReference type="SAM" id="SignalP"/>
    </source>
</evidence>
<evidence type="ECO:0000256" key="6">
    <source>
        <dbReference type="SAM" id="Phobius"/>
    </source>
</evidence>
<organism evidence="8 9">
    <name type="scientific">Armadillidium nasatum</name>
    <dbReference type="NCBI Taxonomy" id="96803"/>
    <lineage>
        <taxon>Eukaryota</taxon>
        <taxon>Metazoa</taxon>
        <taxon>Ecdysozoa</taxon>
        <taxon>Arthropoda</taxon>
        <taxon>Crustacea</taxon>
        <taxon>Multicrustacea</taxon>
        <taxon>Malacostraca</taxon>
        <taxon>Eumalacostraca</taxon>
        <taxon>Peracarida</taxon>
        <taxon>Isopoda</taxon>
        <taxon>Oniscidea</taxon>
        <taxon>Crinocheta</taxon>
        <taxon>Armadillidiidae</taxon>
        <taxon>Armadillidium</taxon>
    </lineage>
</organism>
<keyword evidence="9" id="KW-1185">Reference proteome</keyword>
<evidence type="ECO:0000256" key="4">
    <source>
        <dbReference type="ARBA" id="ARBA00022989"/>
    </source>
</evidence>
<evidence type="ECO:0000313" key="8">
    <source>
        <dbReference type="EMBL" id="KAB7495280.1"/>
    </source>
</evidence>
<dbReference type="GO" id="GO:0071578">
    <property type="term" value="P:zinc ion import across plasma membrane"/>
    <property type="evidence" value="ECO:0007669"/>
    <property type="project" value="TreeGrafter"/>
</dbReference>
<dbReference type="GO" id="GO:0030003">
    <property type="term" value="P:intracellular monoatomic cation homeostasis"/>
    <property type="evidence" value="ECO:0007669"/>
    <property type="project" value="TreeGrafter"/>
</dbReference>
<keyword evidence="3 6" id="KW-0812">Transmembrane</keyword>
<dbReference type="PANTHER" id="PTHR12191">
    <property type="entry name" value="SOLUTE CARRIER FAMILY 39"/>
    <property type="match status" value="1"/>
</dbReference>